<dbReference type="GO" id="GO:0046417">
    <property type="term" value="P:chorismate metabolic process"/>
    <property type="evidence" value="ECO:0007669"/>
    <property type="project" value="InterPro"/>
</dbReference>
<dbReference type="SMART" id="SM00830">
    <property type="entry name" value="CM_2"/>
    <property type="match status" value="1"/>
</dbReference>
<gene>
    <name evidence="4" type="ORF">COU28_02585</name>
</gene>
<dbReference type="Proteomes" id="UP000230852">
    <property type="component" value="Unassembled WGS sequence"/>
</dbReference>
<dbReference type="InterPro" id="IPR036979">
    <property type="entry name" value="CM_dom_sf"/>
</dbReference>
<dbReference type="InterPro" id="IPR051331">
    <property type="entry name" value="Chorismate_mutase-related"/>
</dbReference>
<evidence type="ECO:0000256" key="2">
    <source>
        <dbReference type="SAM" id="Coils"/>
    </source>
</evidence>
<dbReference type="InterPro" id="IPR002701">
    <property type="entry name" value="CM_II_prokaryot"/>
</dbReference>
<feature type="domain" description="Chorismate mutase" evidence="3">
    <location>
        <begin position="1"/>
        <end position="89"/>
    </location>
</feature>
<evidence type="ECO:0000313" key="5">
    <source>
        <dbReference type="Proteomes" id="UP000230852"/>
    </source>
</evidence>
<keyword evidence="1" id="KW-0413">Isomerase</keyword>
<dbReference type="InterPro" id="IPR036263">
    <property type="entry name" value="Chorismate_II_sf"/>
</dbReference>
<dbReference type="GO" id="GO:0004106">
    <property type="term" value="F:chorismate mutase activity"/>
    <property type="evidence" value="ECO:0007669"/>
    <property type="project" value="InterPro"/>
</dbReference>
<evidence type="ECO:0000313" key="4">
    <source>
        <dbReference type="EMBL" id="PIR78249.1"/>
    </source>
</evidence>
<dbReference type="Pfam" id="PF01817">
    <property type="entry name" value="CM_2"/>
    <property type="match status" value="1"/>
</dbReference>
<comment type="caution">
    <text evidence="4">The sequence shown here is derived from an EMBL/GenBank/DDBJ whole genome shotgun (WGS) entry which is preliminary data.</text>
</comment>
<evidence type="ECO:0000259" key="3">
    <source>
        <dbReference type="PROSITE" id="PS51168"/>
    </source>
</evidence>
<protein>
    <recommendedName>
        <fullName evidence="3">Chorismate mutase domain-containing protein</fullName>
    </recommendedName>
</protein>
<name>A0A2H0TYE3_9BACT</name>
<organism evidence="4 5">
    <name type="scientific">Candidatus Magasanikbacteria bacterium CG10_big_fil_rev_8_21_14_0_10_36_16</name>
    <dbReference type="NCBI Taxonomy" id="1974645"/>
    <lineage>
        <taxon>Bacteria</taxon>
        <taxon>Candidatus Magasanikiibacteriota</taxon>
    </lineage>
</organism>
<dbReference type="EMBL" id="PFBU01000053">
    <property type="protein sequence ID" value="PIR78249.1"/>
    <property type="molecule type" value="Genomic_DNA"/>
</dbReference>
<keyword evidence="2" id="KW-0175">Coiled coil</keyword>
<sequence>MKKIKCLRKKIDCVDKNILKLLAKRFVLTDKIGVIKKLENINIEDKSREIEILEKFEKNAEKLNLDKNFIINLLQLILQESKKDKSNFFIFGKVIRF</sequence>
<dbReference type="GO" id="GO:0009697">
    <property type="term" value="P:salicylic acid biosynthetic process"/>
    <property type="evidence" value="ECO:0007669"/>
    <property type="project" value="TreeGrafter"/>
</dbReference>
<dbReference type="AlphaFoldDB" id="A0A2H0TYE3"/>
<accession>A0A2H0TYE3</accession>
<dbReference type="Gene3D" id="1.20.59.10">
    <property type="entry name" value="Chorismate mutase"/>
    <property type="match status" value="1"/>
</dbReference>
<proteinExistence type="predicted"/>
<evidence type="ECO:0000256" key="1">
    <source>
        <dbReference type="ARBA" id="ARBA00023235"/>
    </source>
</evidence>
<reference evidence="5" key="1">
    <citation type="submission" date="2017-09" db="EMBL/GenBank/DDBJ databases">
        <title>Depth-based differentiation of microbial function through sediment-hosted aquifers and enrichment of novel symbionts in the deep terrestrial subsurface.</title>
        <authorList>
            <person name="Probst A.J."/>
            <person name="Ladd B."/>
            <person name="Jarett J.K."/>
            <person name="Geller-Mcgrath D.E."/>
            <person name="Sieber C.M.K."/>
            <person name="Emerson J.B."/>
            <person name="Anantharaman K."/>
            <person name="Thomas B.C."/>
            <person name="Malmstrom R."/>
            <person name="Stieglmeier M."/>
            <person name="Klingl A."/>
            <person name="Woyke T."/>
            <person name="Ryan C.M."/>
            <person name="Banfield J.F."/>
        </authorList>
    </citation>
    <scope>NUCLEOTIDE SEQUENCE [LARGE SCALE GENOMIC DNA]</scope>
</reference>
<dbReference type="PANTHER" id="PTHR38041">
    <property type="entry name" value="CHORISMATE MUTASE"/>
    <property type="match status" value="1"/>
</dbReference>
<feature type="coiled-coil region" evidence="2">
    <location>
        <begin position="46"/>
        <end position="73"/>
    </location>
</feature>
<dbReference type="PANTHER" id="PTHR38041:SF1">
    <property type="entry name" value="CHORISMATE MUTASE"/>
    <property type="match status" value="1"/>
</dbReference>
<dbReference type="PROSITE" id="PS51168">
    <property type="entry name" value="CHORISMATE_MUT_2"/>
    <property type="match status" value="1"/>
</dbReference>
<dbReference type="SUPFAM" id="SSF48600">
    <property type="entry name" value="Chorismate mutase II"/>
    <property type="match status" value="1"/>
</dbReference>